<evidence type="ECO:0000313" key="1">
    <source>
        <dbReference type="EMBL" id="MDQ0437834.1"/>
    </source>
</evidence>
<protein>
    <submittedName>
        <fullName evidence="1">Uncharacterized protein</fullName>
    </submittedName>
</protein>
<dbReference type="RefSeq" id="WP_266348764.1">
    <property type="nucleotide sequence ID" value="NZ_JAPKNG010000003.1"/>
</dbReference>
<evidence type="ECO:0000313" key="2">
    <source>
        <dbReference type="Proteomes" id="UP001241603"/>
    </source>
</evidence>
<accession>A0ABU0H8K1</accession>
<dbReference type="EMBL" id="JAUSVO010000003">
    <property type="protein sequence ID" value="MDQ0437834.1"/>
    <property type="molecule type" value="Genomic_DNA"/>
</dbReference>
<comment type="caution">
    <text evidence="1">The sequence shown here is derived from an EMBL/GenBank/DDBJ whole genome shotgun (WGS) entry which is preliminary data.</text>
</comment>
<keyword evidence="2" id="KW-1185">Reference proteome</keyword>
<dbReference type="Proteomes" id="UP001241603">
    <property type="component" value="Unassembled WGS sequence"/>
</dbReference>
<name>A0ABU0H8K1_9HYPH</name>
<reference evidence="1 2" key="1">
    <citation type="submission" date="2023-07" db="EMBL/GenBank/DDBJ databases">
        <title>Genomic Encyclopedia of Type Strains, Phase IV (KMG-IV): sequencing the most valuable type-strain genomes for metagenomic binning, comparative biology and taxonomic classification.</title>
        <authorList>
            <person name="Goeker M."/>
        </authorList>
    </citation>
    <scope>NUCLEOTIDE SEQUENCE [LARGE SCALE GENOMIC DNA]</scope>
    <source>
        <strain evidence="1 2">B6-8</strain>
    </source>
</reference>
<proteinExistence type="predicted"/>
<sequence>MATRLPCGMMCRYLDRLPERLVVEGFRRWMQGCDRGSVACWEMAANLFTEEFGLIEGHRMLGELVQWVDALRAGMDHPADLSPYECPRLCRDECVAVAMIAASQSGDAKSLSTAVNAFVRPEARDATMRAAQAFAHALAETGLILIPVPDAVIRDVAEWPGRQQFH</sequence>
<organism evidence="1 2">
    <name type="scientific">Kaistia dalseonensis</name>
    <dbReference type="NCBI Taxonomy" id="410840"/>
    <lineage>
        <taxon>Bacteria</taxon>
        <taxon>Pseudomonadati</taxon>
        <taxon>Pseudomonadota</taxon>
        <taxon>Alphaproteobacteria</taxon>
        <taxon>Hyphomicrobiales</taxon>
        <taxon>Kaistiaceae</taxon>
        <taxon>Kaistia</taxon>
    </lineage>
</organism>
<gene>
    <name evidence="1" type="ORF">QO014_002226</name>
</gene>